<evidence type="ECO:0008006" key="3">
    <source>
        <dbReference type="Google" id="ProtNLM"/>
    </source>
</evidence>
<name>A0ABP9PZA7_9ACTN</name>
<accession>A0ABP9PZA7</accession>
<gene>
    <name evidence="1" type="ORF">GCM10023340_38660</name>
</gene>
<sequence>MRVYIAAPYAVRDTIKRLSADLWRIGFTVTSTWLDEAHEINAGTEGAATALDDDAVSAHARQDMADIDRSDVLVLYTAKACGAEGGGGRHIETGYALARDVPVIVIGEPENVFHRLGAPRVTVVPSWHEAVVELAHRLVAAGGAR</sequence>
<comment type="caution">
    <text evidence="1">The sequence shown here is derived from an EMBL/GenBank/DDBJ whole genome shotgun (WGS) entry which is preliminary data.</text>
</comment>
<proteinExistence type="predicted"/>
<dbReference type="SUPFAM" id="SSF52309">
    <property type="entry name" value="N-(deoxy)ribosyltransferase-like"/>
    <property type="match status" value="1"/>
</dbReference>
<dbReference type="Proteomes" id="UP001500221">
    <property type="component" value="Unassembled WGS sequence"/>
</dbReference>
<reference evidence="2" key="1">
    <citation type="journal article" date="2019" name="Int. J. Syst. Evol. Microbiol.">
        <title>The Global Catalogue of Microorganisms (GCM) 10K type strain sequencing project: providing services to taxonomists for standard genome sequencing and annotation.</title>
        <authorList>
            <consortium name="The Broad Institute Genomics Platform"/>
            <consortium name="The Broad Institute Genome Sequencing Center for Infectious Disease"/>
            <person name="Wu L."/>
            <person name="Ma J."/>
        </authorList>
    </citation>
    <scope>NUCLEOTIDE SEQUENCE [LARGE SCALE GENOMIC DNA]</scope>
    <source>
        <strain evidence="2">JCM 18459</strain>
    </source>
</reference>
<evidence type="ECO:0000313" key="1">
    <source>
        <dbReference type="EMBL" id="GAA5154684.1"/>
    </source>
</evidence>
<dbReference type="Gene3D" id="3.40.50.450">
    <property type="match status" value="1"/>
</dbReference>
<evidence type="ECO:0000313" key="2">
    <source>
        <dbReference type="Proteomes" id="UP001500221"/>
    </source>
</evidence>
<dbReference type="EMBL" id="BAABKG010000005">
    <property type="protein sequence ID" value="GAA5154684.1"/>
    <property type="molecule type" value="Genomic_DNA"/>
</dbReference>
<organism evidence="1 2">
    <name type="scientific">Nocardioides marinquilinus</name>
    <dbReference type="NCBI Taxonomy" id="1210400"/>
    <lineage>
        <taxon>Bacteria</taxon>
        <taxon>Bacillati</taxon>
        <taxon>Actinomycetota</taxon>
        <taxon>Actinomycetes</taxon>
        <taxon>Propionibacteriales</taxon>
        <taxon>Nocardioidaceae</taxon>
        <taxon>Nocardioides</taxon>
    </lineage>
</organism>
<protein>
    <recommendedName>
        <fullName evidence="3">Nucleoside 2-deoxyribosyltransferase</fullName>
    </recommendedName>
</protein>
<keyword evidence="2" id="KW-1185">Reference proteome</keyword>